<sequence>MDPEIYVRNGLRFVKPYYSTRQSHVKGRWLGRALPTVLENEFKMSFKKGVKQITCGDIKLMRSPPGSSSRVLSVEETLNEKITPADILISRSHKHEPPVPQWPSCGDLVENILGVPIVFKSSNLLVIDKPSGLPVHPTGQYFYNTLTKVLELGDFPSLRPAFRLDKPTSGLLVLARDTETAGTIQKKIKEHSVTKLYFARVKGKFQDIPLSHSSSIFTIELKRTFDGAFSIPRDATTEFSLWKYSPKLDESIILCKPITGRTHQIRIHLARLGFPIINDPFFNINCTRFPKRTQFIIDNEDWRLNENLKLNFNEFMIEQDSQLDMRLNSKKCPECDAELWHDPDMKEMKLYLHAWKYEGLTDFPIETKLPSWVEELAI</sequence>
<dbReference type="CDD" id="cd02557">
    <property type="entry name" value="PseudoU_synth_ScRIB2"/>
    <property type="match status" value="1"/>
</dbReference>
<name>I2H236_HENB6</name>
<dbReference type="GO" id="GO:0005739">
    <property type="term" value="C:mitochondrion"/>
    <property type="evidence" value="ECO:0007669"/>
    <property type="project" value="EnsemblFungi"/>
</dbReference>
<dbReference type="Pfam" id="PF00849">
    <property type="entry name" value="PseudoU_synth_2"/>
    <property type="match status" value="1"/>
</dbReference>
<dbReference type="OrthoDB" id="424794at2759"/>
<dbReference type="GO" id="GO:0009982">
    <property type="term" value="F:pseudouridine synthase activity"/>
    <property type="evidence" value="ECO:0007669"/>
    <property type="project" value="EnsemblFungi"/>
</dbReference>
<dbReference type="Gene3D" id="3.30.2350.10">
    <property type="entry name" value="Pseudouridine synthase"/>
    <property type="match status" value="1"/>
</dbReference>
<dbReference type="InParanoid" id="I2H236"/>
<dbReference type="STRING" id="1071380.I2H236"/>
<dbReference type="FunCoup" id="I2H236">
    <property type="interactions" value="128"/>
</dbReference>
<accession>I2H236</accession>
<keyword evidence="3" id="KW-1185">Reference proteome</keyword>
<dbReference type="SUPFAM" id="SSF55120">
    <property type="entry name" value="Pseudouridine synthase"/>
    <property type="match status" value="1"/>
</dbReference>
<evidence type="ECO:0000259" key="1">
    <source>
        <dbReference type="Pfam" id="PF00849"/>
    </source>
</evidence>
<dbReference type="Proteomes" id="UP000002866">
    <property type="component" value="Chromosome 3"/>
</dbReference>
<gene>
    <name evidence="2" type="primary">TBLA0C06450</name>
    <name evidence="2" type="ORF">TBLA_0C06450</name>
</gene>
<dbReference type="RefSeq" id="XP_004179957.1">
    <property type="nucleotide sequence ID" value="XM_004179909.1"/>
</dbReference>
<evidence type="ECO:0000313" key="3">
    <source>
        <dbReference type="Proteomes" id="UP000002866"/>
    </source>
</evidence>
<dbReference type="GO" id="GO:0000455">
    <property type="term" value="P:enzyme-directed rRNA pseudouridine synthesis"/>
    <property type="evidence" value="ECO:0007669"/>
    <property type="project" value="TreeGrafter"/>
</dbReference>
<organism evidence="2 3">
    <name type="scientific">Henningerozyma blattae (strain ATCC 34711 / CBS 6284 / DSM 70876 / NBRC 10599 / NRRL Y-10934 / UCD 77-7)</name>
    <name type="common">Yeast</name>
    <name type="synonym">Tetrapisispora blattae</name>
    <dbReference type="NCBI Taxonomy" id="1071380"/>
    <lineage>
        <taxon>Eukaryota</taxon>
        <taxon>Fungi</taxon>
        <taxon>Dikarya</taxon>
        <taxon>Ascomycota</taxon>
        <taxon>Saccharomycotina</taxon>
        <taxon>Saccharomycetes</taxon>
        <taxon>Saccharomycetales</taxon>
        <taxon>Saccharomycetaceae</taxon>
        <taxon>Henningerozyma</taxon>
    </lineage>
</organism>
<feature type="domain" description="Pseudouridine synthase RsuA/RluA-like" evidence="1">
    <location>
        <begin position="123"/>
        <end position="270"/>
    </location>
</feature>
<dbReference type="EMBL" id="HE806318">
    <property type="protein sequence ID" value="CCH60438.1"/>
    <property type="molecule type" value="Genomic_DNA"/>
</dbReference>
<dbReference type="KEGG" id="tbl:TBLA_0C06450"/>
<dbReference type="InterPro" id="IPR020103">
    <property type="entry name" value="PsdUridine_synth_cat_dom_sf"/>
</dbReference>
<dbReference type="AlphaFoldDB" id="I2H236"/>
<dbReference type="GO" id="GO:0031119">
    <property type="term" value="P:tRNA pseudouridine synthesis"/>
    <property type="evidence" value="ECO:0007669"/>
    <property type="project" value="EnsemblFungi"/>
</dbReference>
<proteinExistence type="predicted"/>
<evidence type="ECO:0000313" key="2">
    <source>
        <dbReference type="EMBL" id="CCH60438.1"/>
    </source>
</evidence>
<protein>
    <recommendedName>
        <fullName evidence="1">Pseudouridine synthase RsuA/RluA-like domain-containing protein</fullName>
    </recommendedName>
</protein>
<dbReference type="InterPro" id="IPR006145">
    <property type="entry name" value="PsdUridine_synth_RsuA/RluA"/>
</dbReference>
<dbReference type="PANTHER" id="PTHR21600">
    <property type="entry name" value="MITOCHONDRIAL RNA PSEUDOURIDINE SYNTHASE"/>
    <property type="match status" value="1"/>
</dbReference>
<dbReference type="InterPro" id="IPR050188">
    <property type="entry name" value="RluA_PseudoU_synthase"/>
</dbReference>
<dbReference type="PANTHER" id="PTHR21600:SF42">
    <property type="entry name" value="TRNA PSEUDOURIDINE(31) SYNTHASE"/>
    <property type="match status" value="1"/>
</dbReference>
<dbReference type="eggNOG" id="KOG1919">
    <property type="taxonomic scope" value="Eukaryota"/>
</dbReference>
<dbReference type="GeneID" id="14495418"/>
<dbReference type="GO" id="GO:0003723">
    <property type="term" value="F:RNA binding"/>
    <property type="evidence" value="ECO:0007669"/>
    <property type="project" value="InterPro"/>
</dbReference>
<reference evidence="2 3" key="1">
    <citation type="journal article" date="2011" name="Proc. Natl. Acad. Sci. U.S.A.">
        <title>Evolutionary erosion of yeast sex chromosomes by mating-type switching accidents.</title>
        <authorList>
            <person name="Gordon J.L."/>
            <person name="Armisen D."/>
            <person name="Proux-Wera E."/>
            <person name="Oheigeartaigh S.S."/>
            <person name="Byrne K.P."/>
            <person name="Wolfe K.H."/>
        </authorList>
    </citation>
    <scope>NUCLEOTIDE SEQUENCE [LARGE SCALE GENOMIC DNA]</scope>
    <source>
        <strain evidence="3">ATCC 34711 / CBS 6284 / DSM 70876 / NBRC 10599 / NRRL Y-10934 / UCD 77-7</strain>
    </source>
</reference>
<dbReference type="OMA" id="RVQGKFP"/>
<dbReference type="HOGENOM" id="CLU_016902_12_1_1"/>